<comment type="caution">
    <text evidence="1">The sequence shown here is derived from an EMBL/GenBank/DDBJ whole genome shotgun (WGS) entry which is preliminary data.</text>
</comment>
<proteinExistence type="predicted"/>
<evidence type="ECO:0000313" key="1">
    <source>
        <dbReference type="EMBL" id="KKK63437.1"/>
    </source>
</evidence>
<dbReference type="EMBL" id="LAZR01061512">
    <property type="protein sequence ID" value="KKK63437.1"/>
    <property type="molecule type" value="Genomic_DNA"/>
</dbReference>
<name>A0A0F8X2Y4_9ZZZZ</name>
<sequence>MKRFVSTRDTVNGPVWEVWEVCDAQETADFLHVRRAPGGSRSGPQPSVAVKIDLFRPECFQEHLEVLMQRLLVSEEAGSGT</sequence>
<accession>A0A0F8X2Y4</accession>
<gene>
    <name evidence="1" type="ORF">LCGC14_2994270</name>
</gene>
<dbReference type="AlphaFoldDB" id="A0A0F8X2Y4"/>
<protein>
    <submittedName>
        <fullName evidence="1">Uncharacterized protein</fullName>
    </submittedName>
</protein>
<organism evidence="1">
    <name type="scientific">marine sediment metagenome</name>
    <dbReference type="NCBI Taxonomy" id="412755"/>
    <lineage>
        <taxon>unclassified sequences</taxon>
        <taxon>metagenomes</taxon>
        <taxon>ecological metagenomes</taxon>
    </lineage>
</organism>
<reference evidence="1" key="1">
    <citation type="journal article" date="2015" name="Nature">
        <title>Complex archaea that bridge the gap between prokaryotes and eukaryotes.</title>
        <authorList>
            <person name="Spang A."/>
            <person name="Saw J.H."/>
            <person name="Jorgensen S.L."/>
            <person name="Zaremba-Niedzwiedzka K."/>
            <person name="Martijn J."/>
            <person name="Lind A.E."/>
            <person name="van Eijk R."/>
            <person name="Schleper C."/>
            <person name="Guy L."/>
            <person name="Ettema T.J."/>
        </authorList>
    </citation>
    <scope>NUCLEOTIDE SEQUENCE</scope>
</reference>